<evidence type="ECO:0000313" key="2">
    <source>
        <dbReference type="EMBL" id="GFS75293.1"/>
    </source>
</evidence>
<name>A0A8X6MSD0_NEPPI</name>
<feature type="region of interest" description="Disordered" evidence="1">
    <location>
        <begin position="1"/>
        <end position="20"/>
    </location>
</feature>
<keyword evidence="3" id="KW-1185">Reference proteome</keyword>
<sequence length="109" mass="12700">MHSVDKHQRGSEDKEGFTVVSRKQRVPPIFIDESLNTPELLKELSKKTRSKVLGRFVNAKLKSLPETPNEHRIIQNYISVKKLKLHAFEMQHQKMLKVIIHSLLANYDI</sequence>
<feature type="compositionally biased region" description="Basic and acidic residues" evidence="1">
    <location>
        <begin position="1"/>
        <end position="16"/>
    </location>
</feature>
<gene>
    <name evidence="2" type="ORF">NPIL_641531</name>
</gene>
<dbReference type="AlphaFoldDB" id="A0A8X6MSD0"/>
<accession>A0A8X6MSD0</accession>
<comment type="caution">
    <text evidence="2">The sequence shown here is derived from an EMBL/GenBank/DDBJ whole genome shotgun (WGS) entry which is preliminary data.</text>
</comment>
<reference evidence="2" key="1">
    <citation type="submission" date="2020-08" db="EMBL/GenBank/DDBJ databases">
        <title>Multicomponent nature underlies the extraordinary mechanical properties of spider dragline silk.</title>
        <authorList>
            <person name="Kono N."/>
            <person name="Nakamura H."/>
            <person name="Mori M."/>
            <person name="Yoshida Y."/>
            <person name="Ohtoshi R."/>
            <person name="Malay A.D."/>
            <person name="Moran D.A.P."/>
            <person name="Tomita M."/>
            <person name="Numata K."/>
            <person name="Arakawa K."/>
        </authorList>
    </citation>
    <scope>NUCLEOTIDE SEQUENCE</scope>
</reference>
<dbReference type="OrthoDB" id="6431880at2759"/>
<evidence type="ECO:0000256" key="1">
    <source>
        <dbReference type="SAM" id="MobiDB-lite"/>
    </source>
</evidence>
<protein>
    <submittedName>
        <fullName evidence="2">Uncharacterized protein</fullName>
    </submittedName>
</protein>
<evidence type="ECO:0000313" key="3">
    <source>
        <dbReference type="Proteomes" id="UP000887013"/>
    </source>
</evidence>
<dbReference type="EMBL" id="BMAW01050429">
    <property type="protein sequence ID" value="GFS75293.1"/>
    <property type="molecule type" value="Genomic_DNA"/>
</dbReference>
<organism evidence="2 3">
    <name type="scientific">Nephila pilipes</name>
    <name type="common">Giant wood spider</name>
    <name type="synonym">Nephila maculata</name>
    <dbReference type="NCBI Taxonomy" id="299642"/>
    <lineage>
        <taxon>Eukaryota</taxon>
        <taxon>Metazoa</taxon>
        <taxon>Ecdysozoa</taxon>
        <taxon>Arthropoda</taxon>
        <taxon>Chelicerata</taxon>
        <taxon>Arachnida</taxon>
        <taxon>Araneae</taxon>
        <taxon>Araneomorphae</taxon>
        <taxon>Entelegynae</taxon>
        <taxon>Araneoidea</taxon>
        <taxon>Nephilidae</taxon>
        <taxon>Nephila</taxon>
    </lineage>
</organism>
<proteinExistence type="predicted"/>
<dbReference type="Proteomes" id="UP000887013">
    <property type="component" value="Unassembled WGS sequence"/>
</dbReference>